<evidence type="ECO:0000313" key="2">
    <source>
        <dbReference type="Proteomes" id="UP000092714"/>
    </source>
</evidence>
<sequence>MEKIIKNPLLLFLTLGHRGMLNWMNDEIYLKIAYYARMHKKLNLDKPKTYNEKLQWLKIHDRNPLYTTMVDKYAVKDYVSKIIGEEYIIPTLGVWDNFDDIDFSILPDQFVLKCTHDSGGLVICRGKSKFDIKSAKKKINKSLKSNFYYSGREWPYKDVKPRIIAEKYMEDKTGQLPDYKFFCFDGDVKAMFIATDRSNTVEETKFDFYDMDFNHLPFTNGHPNSIKKIECPKSFEKMKNLAKKLSEGIPQVRVDFYDIDGDVYFGELTFSHWSGMMPFKPEAWDETFGEWITLPEKDGKC</sequence>
<dbReference type="Pfam" id="PF14305">
    <property type="entry name" value="ATPgrasp_TupA"/>
    <property type="match status" value="1"/>
</dbReference>
<dbReference type="OrthoDB" id="9791827at2"/>
<organism evidence="1 2">
    <name type="scientific">Clostridium paraputrificum</name>
    <dbReference type="NCBI Taxonomy" id="29363"/>
    <lineage>
        <taxon>Bacteria</taxon>
        <taxon>Bacillati</taxon>
        <taxon>Bacillota</taxon>
        <taxon>Clostridia</taxon>
        <taxon>Eubacteriales</taxon>
        <taxon>Clostridiaceae</taxon>
        <taxon>Clostridium</taxon>
    </lineage>
</organism>
<gene>
    <name evidence="1" type="ORF">CP373A1_04520</name>
</gene>
<comment type="caution">
    <text evidence="1">The sequence shown here is derived from an EMBL/GenBank/DDBJ whole genome shotgun (WGS) entry which is preliminary data.</text>
</comment>
<proteinExistence type="predicted"/>
<evidence type="ECO:0000313" key="1">
    <source>
        <dbReference type="EMBL" id="OBY11661.1"/>
    </source>
</evidence>
<dbReference type="AlphaFoldDB" id="A0A1B8RS50"/>
<dbReference type="RefSeq" id="WP_065254397.1">
    <property type="nucleotide sequence ID" value="NZ_MAPZ01000011.1"/>
</dbReference>
<name>A0A1B8RS50_9CLOT</name>
<accession>A0A1B8RS50</accession>
<keyword evidence="1" id="KW-0808">Transferase</keyword>
<keyword evidence="2" id="KW-1185">Reference proteome</keyword>
<dbReference type="GO" id="GO:0016740">
    <property type="term" value="F:transferase activity"/>
    <property type="evidence" value="ECO:0007669"/>
    <property type="project" value="UniProtKB-KW"/>
</dbReference>
<reference evidence="1 2" key="1">
    <citation type="submission" date="2016-06" db="EMBL/GenBank/DDBJ databases">
        <authorList>
            <person name="Kjaerup R.B."/>
            <person name="Dalgaard T.S."/>
            <person name="Juul-Madsen H.R."/>
        </authorList>
    </citation>
    <scope>NUCLEOTIDE SEQUENCE [LARGE SCALE GENOMIC DNA]</scope>
    <source>
        <strain evidence="1 2">373-A1</strain>
    </source>
</reference>
<protein>
    <submittedName>
        <fullName evidence="1">Glycosyl transferase</fullName>
    </submittedName>
</protein>
<dbReference type="InterPro" id="IPR029465">
    <property type="entry name" value="ATPgrasp_TupA"/>
</dbReference>
<dbReference type="Proteomes" id="UP000092714">
    <property type="component" value="Unassembled WGS sequence"/>
</dbReference>
<dbReference type="EMBL" id="MAPZ01000011">
    <property type="protein sequence ID" value="OBY11661.1"/>
    <property type="molecule type" value="Genomic_DNA"/>
</dbReference>